<reference evidence="4" key="1">
    <citation type="journal article" date="2020" name="bioRxiv">
        <title>A rank-normalized archaeal taxonomy based on genome phylogeny resolves widespread incomplete and uneven classifications.</title>
        <authorList>
            <person name="Rinke C."/>
            <person name="Chuvochina M."/>
            <person name="Mussig A.J."/>
            <person name="Chaumeil P.-A."/>
            <person name="Waite D.W."/>
            <person name="Whitman W.B."/>
            <person name="Parks D.H."/>
            <person name="Hugenholtz P."/>
        </authorList>
    </citation>
    <scope>NUCLEOTIDE SEQUENCE [LARGE SCALE GENOMIC DNA]</scope>
</reference>
<name>A0A7J4MUX8_METTF</name>
<evidence type="ECO:0000259" key="1">
    <source>
        <dbReference type="Pfam" id="PF02308"/>
    </source>
</evidence>
<dbReference type="InterPro" id="IPR025105">
    <property type="entry name" value="DUF4010"/>
</dbReference>
<dbReference type="PANTHER" id="PTHR39084">
    <property type="entry name" value="MEMBRANE PROTEIN-RELATED"/>
    <property type="match status" value="1"/>
</dbReference>
<dbReference type="EMBL" id="DUHT01000011">
    <property type="protein sequence ID" value="HIH64252.1"/>
    <property type="molecule type" value="Genomic_DNA"/>
</dbReference>
<feature type="domain" description="DUF4010" evidence="2">
    <location>
        <begin position="219"/>
        <end position="426"/>
    </location>
</feature>
<dbReference type="AlphaFoldDB" id="A0A7J4MUX8"/>
<dbReference type="Proteomes" id="UP000538031">
    <property type="component" value="Unassembled WGS sequence"/>
</dbReference>
<dbReference type="Pfam" id="PF02308">
    <property type="entry name" value="MgtC"/>
    <property type="match status" value="1"/>
</dbReference>
<organism evidence="3 4">
    <name type="scientific">Methanothermobacter thermautotrophicus</name>
    <name type="common">Methanobacterium thermoformicicum</name>
    <dbReference type="NCBI Taxonomy" id="145262"/>
    <lineage>
        <taxon>Archaea</taxon>
        <taxon>Methanobacteriati</taxon>
        <taxon>Methanobacteriota</taxon>
        <taxon>Methanomada group</taxon>
        <taxon>Methanobacteria</taxon>
        <taxon>Methanobacteriales</taxon>
        <taxon>Methanobacteriaceae</taxon>
        <taxon>Methanothermobacter</taxon>
    </lineage>
</organism>
<gene>
    <name evidence="3" type="ORF">HA285_01385</name>
</gene>
<dbReference type="PANTHER" id="PTHR39084:SF1">
    <property type="entry name" value="DUF4010 DOMAIN-CONTAINING PROTEIN"/>
    <property type="match status" value="1"/>
</dbReference>
<sequence length="452" mass="47728">MGCPLDSPLYCITLHGITIIIINPIFIKYWGIINIKVTAIYYNMDFPVIKFLIALAIGALVGIERERRIKRTEFAGIRTFMLISLVGALSAYLSGKFFLAFPVAFLGIILLIVVSYTASTREGGDIGVTGEVAALVTFLLGAMCVAYDYRLAVMLSIIVTAILALKRYIHVAVRRISEREMIDTIKFLIIAFVILPLLPDTATGPWGVFNPYQVWLMVVFISAISYAGYIAMKIAGPERGLGATGIIGGLVSSTAVVTAMAGRVRDSEDLMGPAVFAAVISSSMMFFRILLEVSVVNSSLVGYVAPPMLAMGVLGVMLAAMFIRSSSGIDSDIKIENPFSVKPALIFGALFLAILFISKAASVYLGRGGVLVASVISGVADVDAITVSMSILAAGGSISQSTAAAAITLAGISNTLIKGGIALVLGTKKFGKRVGTLFVAIITAGLLAVLLT</sequence>
<comment type="caution">
    <text evidence="3">The sequence shown here is derived from an EMBL/GenBank/DDBJ whole genome shotgun (WGS) entry which is preliminary data.</text>
</comment>
<evidence type="ECO:0000313" key="4">
    <source>
        <dbReference type="Proteomes" id="UP000538031"/>
    </source>
</evidence>
<proteinExistence type="predicted"/>
<feature type="domain" description="MgtC/SapB/SrpB/YhiD N-terminal" evidence="1">
    <location>
        <begin position="52"/>
        <end position="170"/>
    </location>
</feature>
<evidence type="ECO:0000259" key="2">
    <source>
        <dbReference type="Pfam" id="PF13194"/>
    </source>
</evidence>
<protein>
    <submittedName>
        <fullName evidence="3">MgtC/SapB family protein</fullName>
    </submittedName>
</protein>
<evidence type="ECO:0000313" key="3">
    <source>
        <dbReference type="EMBL" id="HIH64252.1"/>
    </source>
</evidence>
<dbReference type="Pfam" id="PF13194">
    <property type="entry name" value="DUF4010"/>
    <property type="match status" value="1"/>
</dbReference>
<dbReference type="InterPro" id="IPR049177">
    <property type="entry name" value="MgtC_SapB_SrpB_YhiD_N"/>
</dbReference>
<accession>A0A7J4MUX8</accession>